<dbReference type="PANTHER" id="PTHR32092:SF5">
    <property type="entry name" value="6-PHOSPHO-BETA-GLUCOSIDASE"/>
    <property type="match status" value="1"/>
</dbReference>
<evidence type="ECO:0000259" key="8">
    <source>
        <dbReference type="Pfam" id="PF11975"/>
    </source>
</evidence>
<dbReference type="Pfam" id="PF11975">
    <property type="entry name" value="Glyco_hydro_4C"/>
    <property type="match status" value="1"/>
</dbReference>
<dbReference type="InterPro" id="IPR022616">
    <property type="entry name" value="Glyco_hydro_4_C"/>
</dbReference>
<evidence type="ECO:0000256" key="3">
    <source>
        <dbReference type="ARBA" id="ARBA00022801"/>
    </source>
</evidence>
<comment type="cofactor">
    <cofactor evidence="7">
        <name>NAD(+)</name>
        <dbReference type="ChEBI" id="CHEBI:57540"/>
    </cofactor>
    <text evidence="7">Binds 1 NAD(+) per subunit.</text>
</comment>
<sequence length="431" mass="47353">MARIKLAYLGGGSTRAAGTMASFIHGGERFAGSEVVLIDLDADRLALIKQLAERMVKRAGLELTITATTDRREGLRDCDALLSSFRPGGFEARALDERIPMKHGVIGQETQGPGGFFMALRSIAVMQSVADDIAAVCPNVRIFNYTNPVNLVAQAMTTYTDIPTISLCEGPKIFPLGVAGAAGLDPAKLESTMVGLNHLCWSVQHTYEGEDLIPLLHKAEAERTDLSEHDRRILHLATTMESIPSYYFLNYYYRDDVLREQLAAPRTRAEEIMAEVPSYWAHYREQAESDDPQLDPARSRGGIHELELAIDAMHAFFNDTGEILPVNLPNANGVLPGFDWDVVVEVPTRIDRSGFTPLPQPPLPHTVRGLVQALAEHQVLAAHAAWEGDHRDGVRALASHPLVPSLTVAENLYADLAKAHAEHLPERLLPR</sequence>
<gene>
    <name evidence="9" type="ORF">ACFOUW_26060</name>
</gene>
<dbReference type="Pfam" id="PF02056">
    <property type="entry name" value="Glyco_hydro_4"/>
    <property type="match status" value="1"/>
</dbReference>
<name>A0ABV7YHH9_9ACTN</name>
<dbReference type="PRINTS" id="PR00732">
    <property type="entry name" value="GLHYDRLASE4"/>
</dbReference>
<evidence type="ECO:0000256" key="1">
    <source>
        <dbReference type="ARBA" id="ARBA00010141"/>
    </source>
</evidence>
<dbReference type="Gene3D" id="3.90.110.10">
    <property type="entry name" value="Lactate dehydrogenase/glycoside hydrolase, family 4, C-terminal"/>
    <property type="match status" value="1"/>
</dbReference>
<dbReference type="InterPro" id="IPR036291">
    <property type="entry name" value="NAD(P)-bd_dom_sf"/>
</dbReference>
<dbReference type="RefSeq" id="WP_205115299.1">
    <property type="nucleotide sequence ID" value="NZ_JAFBCM010000001.1"/>
</dbReference>
<accession>A0ABV7YHH9</accession>
<dbReference type="PANTHER" id="PTHR32092">
    <property type="entry name" value="6-PHOSPHO-BETA-GLUCOSIDASE-RELATED"/>
    <property type="match status" value="1"/>
</dbReference>
<keyword evidence="5" id="KW-0464">Manganese</keyword>
<evidence type="ECO:0000313" key="9">
    <source>
        <dbReference type="EMBL" id="MFC3764328.1"/>
    </source>
</evidence>
<dbReference type="Gene3D" id="3.40.50.720">
    <property type="entry name" value="NAD(P)-binding Rossmann-like Domain"/>
    <property type="match status" value="1"/>
</dbReference>
<reference evidence="10" key="1">
    <citation type="journal article" date="2019" name="Int. J. Syst. Evol. Microbiol.">
        <title>The Global Catalogue of Microorganisms (GCM) 10K type strain sequencing project: providing services to taxonomists for standard genome sequencing and annotation.</title>
        <authorList>
            <consortium name="The Broad Institute Genomics Platform"/>
            <consortium name="The Broad Institute Genome Sequencing Center for Infectious Disease"/>
            <person name="Wu L."/>
            <person name="Ma J."/>
        </authorList>
    </citation>
    <scope>NUCLEOTIDE SEQUENCE [LARGE SCALE GENOMIC DNA]</scope>
    <source>
        <strain evidence="10">CGMCC 4.7241</strain>
    </source>
</reference>
<evidence type="ECO:0000256" key="4">
    <source>
        <dbReference type="ARBA" id="ARBA00023027"/>
    </source>
</evidence>
<organism evidence="9 10">
    <name type="scientific">Tenggerimyces flavus</name>
    <dbReference type="NCBI Taxonomy" id="1708749"/>
    <lineage>
        <taxon>Bacteria</taxon>
        <taxon>Bacillati</taxon>
        <taxon>Actinomycetota</taxon>
        <taxon>Actinomycetes</taxon>
        <taxon>Propionibacteriales</taxon>
        <taxon>Nocardioidaceae</taxon>
        <taxon>Tenggerimyces</taxon>
    </lineage>
</organism>
<dbReference type="SUPFAM" id="SSF56327">
    <property type="entry name" value="LDH C-terminal domain-like"/>
    <property type="match status" value="1"/>
</dbReference>
<dbReference type="InterPro" id="IPR015955">
    <property type="entry name" value="Lactate_DH/Glyco_Ohase_4_C"/>
</dbReference>
<dbReference type="GO" id="GO:0016787">
    <property type="term" value="F:hydrolase activity"/>
    <property type="evidence" value="ECO:0007669"/>
    <property type="project" value="UniProtKB-KW"/>
</dbReference>
<dbReference type="EMBL" id="JBHRZH010000023">
    <property type="protein sequence ID" value="MFC3764328.1"/>
    <property type="molecule type" value="Genomic_DNA"/>
</dbReference>
<keyword evidence="3 7" id="KW-0378">Hydrolase</keyword>
<comment type="caution">
    <text evidence="9">The sequence shown here is derived from an EMBL/GenBank/DDBJ whole genome shotgun (WGS) entry which is preliminary data.</text>
</comment>
<proteinExistence type="inferred from homology"/>
<evidence type="ECO:0000256" key="7">
    <source>
        <dbReference type="RuleBase" id="RU361152"/>
    </source>
</evidence>
<feature type="domain" description="Glycosyl hydrolase family 4 C-terminal" evidence="8">
    <location>
        <begin position="193"/>
        <end position="403"/>
    </location>
</feature>
<dbReference type="InterPro" id="IPR001088">
    <property type="entry name" value="Glyco_hydro_4"/>
</dbReference>
<keyword evidence="10" id="KW-1185">Reference proteome</keyword>
<evidence type="ECO:0000313" key="10">
    <source>
        <dbReference type="Proteomes" id="UP001595699"/>
    </source>
</evidence>
<dbReference type="Proteomes" id="UP001595699">
    <property type="component" value="Unassembled WGS sequence"/>
</dbReference>
<dbReference type="SUPFAM" id="SSF51735">
    <property type="entry name" value="NAD(P)-binding Rossmann-fold domains"/>
    <property type="match status" value="1"/>
</dbReference>
<comment type="similarity">
    <text evidence="1 7">Belongs to the glycosyl hydrolase 4 family.</text>
</comment>
<evidence type="ECO:0000256" key="6">
    <source>
        <dbReference type="ARBA" id="ARBA00023295"/>
    </source>
</evidence>
<evidence type="ECO:0000256" key="2">
    <source>
        <dbReference type="ARBA" id="ARBA00022723"/>
    </source>
</evidence>
<keyword evidence="2" id="KW-0479">Metal-binding</keyword>
<keyword evidence="4 7" id="KW-0520">NAD</keyword>
<protein>
    <submittedName>
        <fullName evidence="9">Glycoside hydrolase</fullName>
    </submittedName>
</protein>
<keyword evidence="6 7" id="KW-0326">Glycosidase</keyword>
<evidence type="ECO:0000256" key="5">
    <source>
        <dbReference type="ARBA" id="ARBA00023211"/>
    </source>
</evidence>